<name>A0A2L2XF83_9FIRM</name>
<keyword evidence="4" id="KW-1185">Reference proteome</keyword>
<comment type="similarity">
    <text evidence="1">Belongs to the TolB family.</text>
</comment>
<dbReference type="PANTHER" id="PTHR36842:SF1">
    <property type="entry name" value="PROTEIN TOLB"/>
    <property type="match status" value="1"/>
</dbReference>
<reference evidence="4" key="1">
    <citation type="submission" date="2018-02" db="EMBL/GenBank/DDBJ databases">
        <title>Genome sequence of Desulfocucumis palustris strain NAW-5.</title>
        <authorList>
            <person name="Watanabe M."/>
            <person name="Kojima H."/>
            <person name="Fukui M."/>
        </authorList>
    </citation>
    <scope>NUCLEOTIDE SEQUENCE [LARGE SCALE GENOMIC DNA]</scope>
    <source>
        <strain evidence="4">NAW-5</strain>
    </source>
</reference>
<evidence type="ECO:0000313" key="4">
    <source>
        <dbReference type="Proteomes" id="UP000239549"/>
    </source>
</evidence>
<dbReference type="InterPro" id="IPR036582">
    <property type="entry name" value="Mao_N_sf"/>
</dbReference>
<dbReference type="SUPFAM" id="SSF55383">
    <property type="entry name" value="Copper amine oxidase, domain N"/>
    <property type="match status" value="1"/>
</dbReference>
<evidence type="ECO:0000259" key="2">
    <source>
        <dbReference type="Pfam" id="PF07833"/>
    </source>
</evidence>
<dbReference type="Gene3D" id="3.30.457.10">
    <property type="entry name" value="Copper amine oxidase-like, N-terminal domain"/>
    <property type="match status" value="1"/>
</dbReference>
<dbReference type="EMBL" id="BFAV01000155">
    <property type="protein sequence ID" value="GBF35007.1"/>
    <property type="molecule type" value="Genomic_DNA"/>
</dbReference>
<proteinExistence type="inferred from homology"/>
<organism evidence="3 4">
    <name type="scientific">Desulfocucumis palustris</name>
    <dbReference type="NCBI Taxonomy" id="1898651"/>
    <lineage>
        <taxon>Bacteria</taxon>
        <taxon>Bacillati</taxon>
        <taxon>Bacillota</taxon>
        <taxon>Clostridia</taxon>
        <taxon>Eubacteriales</taxon>
        <taxon>Desulfocucumaceae</taxon>
        <taxon>Desulfocucumis</taxon>
    </lineage>
</organism>
<dbReference type="AlphaFoldDB" id="A0A2L2XF83"/>
<dbReference type="SUPFAM" id="SSF82171">
    <property type="entry name" value="DPP6 N-terminal domain-like"/>
    <property type="match status" value="1"/>
</dbReference>
<gene>
    <name evidence="3" type="ORF">DCCM_4128</name>
</gene>
<dbReference type="InterPro" id="IPR011042">
    <property type="entry name" value="6-blade_b-propeller_TolB-like"/>
</dbReference>
<feature type="domain" description="Copper amine oxidase-like N-terminal" evidence="2">
    <location>
        <begin position="1"/>
        <end position="87"/>
    </location>
</feature>
<accession>A0A2L2XF83</accession>
<protein>
    <submittedName>
        <fullName evidence="3">TolB protein</fullName>
    </submittedName>
</protein>
<dbReference type="Pfam" id="PF07833">
    <property type="entry name" value="Cu_amine_oxidN1"/>
    <property type="match status" value="1"/>
</dbReference>
<dbReference type="PANTHER" id="PTHR36842">
    <property type="entry name" value="PROTEIN TOLB HOMOLOG"/>
    <property type="match status" value="1"/>
</dbReference>
<dbReference type="Proteomes" id="UP000239549">
    <property type="component" value="Unassembled WGS sequence"/>
</dbReference>
<dbReference type="InterPro" id="IPR012854">
    <property type="entry name" value="Cu_amine_oxidase-like_N"/>
</dbReference>
<evidence type="ECO:0000256" key="1">
    <source>
        <dbReference type="ARBA" id="ARBA00009820"/>
    </source>
</evidence>
<dbReference type="InterPro" id="IPR011659">
    <property type="entry name" value="WD40"/>
</dbReference>
<sequence>MAPARSLAAALQAHVDWDSATGTATVTKGSDTIQLVYGSGEAIKNSRRVTLDVPVQMAGDRLMVPLRFVSEALHASVQYSLLNDTVTVISSPPEKPVLEYNSSFPARVALTNNGDLWLVDGTKPGSGPVQVTRGGTAEIEGWSPDGRWLMYRYSESSKDYDDTYYLWAVKADGTGAFQIDPKRVHGTPAWSPKTNIIAYSTQSSKEGYEPDGNLKLAFLDGTDNEKTTTSLLLPDNSGVDCFSWAPDGKSLAVSIPRSQKQPLLINRVDLNGESANLLTDGQPYPAGEYQYLLNRSATGLKWSPDGRYLAYYMEPGSASMTADGVNIQVLDLKQTEPPLELGSGLGYAQWLAWSPDSTRLAYIRGYGRDAAVDKRLYIADMQAGGKIIDCGGAGQVDSQPVWSLTKPYGLLFCRGKENNWMSGTSNFQGKVLVPGQRIWSMTADGEKKSLTSGQADTADYAPRLSPDGSNLFYLRLQRYDNGSLYYKPPAGGREVELIRGITGSPGFYGSYYPEMLCIYMVR</sequence>
<dbReference type="Pfam" id="PF07676">
    <property type="entry name" value="PD40"/>
    <property type="match status" value="1"/>
</dbReference>
<dbReference type="Gene3D" id="2.120.10.30">
    <property type="entry name" value="TolB, C-terminal domain"/>
    <property type="match status" value="3"/>
</dbReference>
<comment type="caution">
    <text evidence="3">The sequence shown here is derived from an EMBL/GenBank/DDBJ whole genome shotgun (WGS) entry which is preliminary data.</text>
</comment>
<evidence type="ECO:0000313" key="3">
    <source>
        <dbReference type="EMBL" id="GBF35007.1"/>
    </source>
</evidence>